<feature type="region of interest" description="Disordered" evidence="1">
    <location>
        <begin position="160"/>
        <end position="184"/>
    </location>
</feature>
<evidence type="ECO:0000313" key="3">
    <source>
        <dbReference type="Proteomes" id="UP000054538"/>
    </source>
</evidence>
<dbReference type="Proteomes" id="UP000054538">
    <property type="component" value="Unassembled WGS sequence"/>
</dbReference>
<evidence type="ECO:0000313" key="2">
    <source>
        <dbReference type="EMBL" id="KIK79751.1"/>
    </source>
</evidence>
<gene>
    <name evidence="2" type="ORF">PAXRUDRAFT_16158</name>
</gene>
<sequence>MSSGISKQGHSSGAKGKNVAMWYVQDENGLSISSDRVKAIQDTAAAFYKELKTHNMAPATWGSASLVVKETFYQVMRLKYSELRYCDNKCKADTIAAAGYPSWYMTHVKKPGNKSSVKPKQEVTTMVIMKDETEADFSETTDSAPLPPLAPHTISMSSAKSPVLGSTSMSHIPHSPLASPCPTKQIKVSAGSKDAVASPLDKSDNVEALCDHTSTQDTMTAPAPMPETLTEKTVQYGNTTMLSASPTLALPSPQRTNYPKIITTDVL</sequence>
<evidence type="ECO:0000256" key="1">
    <source>
        <dbReference type="SAM" id="MobiDB-lite"/>
    </source>
</evidence>
<dbReference type="AlphaFoldDB" id="A0A0D0D7Q5"/>
<accession>A0A0D0D7Q5</accession>
<reference evidence="3" key="2">
    <citation type="submission" date="2015-01" db="EMBL/GenBank/DDBJ databases">
        <title>Evolutionary Origins and Diversification of the Mycorrhizal Mutualists.</title>
        <authorList>
            <consortium name="DOE Joint Genome Institute"/>
            <consortium name="Mycorrhizal Genomics Consortium"/>
            <person name="Kohler A."/>
            <person name="Kuo A."/>
            <person name="Nagy L.G."/>
            <person name="Floudas D."/>
            <person name="Copeland A."/>
            <person name="Barry K.W."/>
            <person name="Cichocki N."/>
            <person name="Veneault-Fourrey C."/>
            <person name="LaButti K."/>
            <person name="Lindquist E.A."/>
            <person name="Lipzen A."/>
            <person name="Lundell T."/>
            <person name="Morin E."/>
            <person name="Murat C."/>
            <person name="Riley R."/>
            <person name="Ohm R."/>
            <person name="Sun H."/>
            <person name="Tunlid A."/>
            <person name="Henrissat B."/>
            <person name="Grigoriev I.V."/>
            <person name="Hibbett D.S."/>
            <person name="Martin F."/>
        </authorList>
    </citation>
    <scope>NUCLEOTIDE SEQUENCE [LARGE SCALE GENOMIC DNA]</scope>
    <source>
        <strain evidence="3">Ve08.2h10</strain>
    </source>
</reference>
<name>A0A0D0D7Q5_9AGAM</name>
<dbReference type="STRING" id="930991.A0A0D0D7Q5"/>
<dbReference type="EMBL" id="KN826195">
    <property type="protein sequence ID" value="KIK79751.1"/>
    <property type="molecule type" value="Genomic_DNA"/>
</dbReference>
<organism evidence="2 3">
    <name type="scientific">Paxillus rubicundulus Ve08.2h10</name>
    <dbReference type="NCBI Taxonomy" id="930991"/>
    <lineage>
        <taxon>Eukaryota</taxon>
        <taxon>Fungi</taxon>
        <taxon>Dikarya</taxon>
        <taxon>Basidiomycota</taxon>
        <taxon>Agaricomycotina</taxon>
        <taxon>Agaricomycetes</taxon>
        <taxon>Agaricomycetidae</taxon>
        <taxon>Boletales</taxon>
        <taxon>Paxilineae</taxon>
        <taxon>Paxillaceae</taxon>
        <taxon>Paxillus</taxon>
    </lineage>
</organism>
<reference evidence="2 3" key="1">
    <citation type="submission" date="2014-04" db="EMBL/GenBank/DDBJ databases">
        <authorList>
            <consortium name="DOE Joint Genome Institute"/>
            <person name="Kuo A."/>
            <person name="Kohler A."/>
            <person name="Jargeat P."/>
            <person name="Nagy L.G."/>
            <person name="Floudas D."/>
            <person name="Copeland A."/>
            <person name="Barry K.W."/>
            <person name="Cichocki N."/>
            <person name="Veneault-Fourrey C."/>
            <person name="LaButti K."/>
            <person name="Lindquist E.A."/>
            <person name="Lipzen A."/>
            <person name="Lundell T."/>
            <person name="Morin E."/>
            <person name="Murat C."/>
            <person name="Sun H."/>
            <person name="Tunlid A."/>
            <person name="Henrissat B."/>
            <person name="Grigoriev I.V."/>
            <person name="Hibbett D.S."/>
            <person name="Martin F."/>
            <person name="Nordberg H.P."/>
            <person name="Cantor M.N."/>
            <person name="Hua S.X."/>
        </authorList>
    </citation>
    <scope>NUCLEOTIDE SEQUENCE [LARGE SCALE GENOMIC DNA]</scope>
    <source>
        <strain evidence="2 3">Ve08.2h10</strain>
    </source>
</reference>
<dbReference type="InParanoid" id="A0A0D0D7Q5"/>
<proteinExistence type="predicted"/>
<dbReference type="HOGENOM" id="CLU_1042438_0_0_1"/>
<dbReference type="OrthoDB" id="2673005at2759"/>
<protein>
    <submittedName>
        <fullName evidence="2">Uncharacterized protein</fullName>
    </submittedName>
</protein>
<keyword evidence="3" id="KW-1185">Reference proteome</keyword>
<feature type="compositionally biased region" description="Polar residues" evidence="1">
    <location>
        <begin position="160"/>
        <end position="170"/>
    </location>
</feature>